<dbReference type="EMBL" id="JACBZM010000001">
    <property type="protein sequence ID" value="NYI45613.1"/>
    <property type="molecule type" value="Genomic_DNA"/>
</dbReference>
<evidence type="ECO:0000259" key="3">
    <source>
        <dbReference type="Pfam" id="PF13828"/>
    </source>
</evidence>
<dbReference type="Proteomes" id="UP000562045">
    <property type="component" value="Unassembled WGS sequence"/>
</dbReference>
<proteinExistence type="predicted"/>
<dbReference type="RefSeq" id="WP_179649225.1">
    <property type="nucleotide sequence ID" value="NZ_JACBZM010000001.1"/>
</dbReference>
<reference evidence="4 5" key="1">
    <citation type="submission" date="2020-07" db="EMBL/GenBank/DDBJ databases">
        <title>Sequencing the genomes of 1000 actinobacteria strains.</title>
        <authorList>
            <person name="Klenk H.-P."/>
        </authorList>
    </citation>
    <scope>NUCLEOTIDE SEQUENCE [LARGE SCALE GENOMIC DNA]</scope>
    <source>
        <strain evidence="4 5">DSM 15131</strain>
    </source>
</reference>
<gene>
    <name evidence="4" type="ORF">BJ993_002693</name>
</gene>
<name>A0A7Z0CNW9_9ACTN</name>
<protein>
    <recommendedName>
        <fullName evidence="3">DUF4190 domain-containing protein</fullName>
    </recommendedName>
</protein>
<evidence type="ECO:0000256" key="1">
    <source>
        <dbReference type="SAM" id="MobiDB-lite"/>
    </source>
</evidence>
<feature type="transmembrane region" description="Helical" evidence="2">
    <location>
        <begin position="122"/>
        <end position="155"/>
    </location>
</feature>
<dbReference type="InterPro" id="IPR025241">
    <property type="entry name" value="DUF4190"/>
</dbReference>
<keyword evidence="2" id="KW-0812">Transmembrane</keyword>
<dbReference type="Pfam" id="PF13828">
    <property type="entry name" value="DUF4190"/>
    <property type="match status" value="1"/>
</dbReference>
<feature type="transmembrane region" description="Helical" evidence="2">
    <location>
        <begin position="176"/>
        <end position="206"/>
    </location>
</feature>
<feature type="domain" description="DUF4190" evidence="3">
    <location>
        <begin position="116"/>
        <end position="190"/>
    </location>
</feature>
<keyword evidence="2" id="KW-1133">Transmembrane helix</keyword>
<evidence type="ECO:0000256" key="2">
    <source>
        <dbReference type="SAM" id="Phobius"/>
    </source>
</evidence>
<organism evidence="4 5">
    <name type="scientific">Nocardioides aromaticivorans</name>
    <dbReference type="NCBI Taxonomy" id="200618"/>
    <lineage>
        <taxon>Bacteria</taxon>
        <taxon>Bacillati</taxon>
        <taxon>Actinomycetota</taxon>
        <taxon>Actinomycetes</taxon>
        <taxon>Propionibacteriales</taxon>
        <taxon>Nocardioidaceae</taxon>
        <taxon>Nocardioides</taxon>
    </lineage>
</organism>
<feature type="region of interest" description="Disordered" evidence="1">
    <location>
        <begin position="1"/>
        <end position="76"/>
    </location>
</feature>
<evidence type="ECO:0000313" key="5">
    <source>
        <dbReference type="Proteomes" id="UP000562045"/>
    </source>
</evidence>
<accession>A0A7Z0CNW9</accession>
<evidence type="ECO:0000313" key="4">
    <source>
        <dbReference type="EMBL" id="NYI45613.1"/>
    </source>
</evidence>
<comment type="caution">
    <text evidence="4">The sequence shown here is derived from an EMBL/GenBank/DDBJ whole genome shotgun (WGS) entry which is preliminary data.</text>
</comment>
<dbReference type="AlphaFoldDB" id="A0A7Z0CNW9"/>
<sequence length="210" mass="20870">MSEQPPLASPSGPEPSPDDSPAYGDVGGAAAPGAEPTRMVPPAPSPSFDKPTPEGPSYDSAPPPPPAGGGYGGYGAPGAGAPGGPGWAPYPVNPPGGAPYQVNQQYVAFGAPTHQLATTSLVLGIVGIAGILLTPFLLITFVAAACSPFAIWLGVRSRREIRANPRQYGGEGVATAGLVTGIIGVVLGVIGLLLILAFFVFLAAVFSTGA</sequence>
<keyword evidence="2" id="KW-0472">Membrane</keyword>